<reference evidence="2" key="1">
    <citation type="submission" date="2022-11" db="EMBL/GenBank/DDBJ databases">
        <title>Chromosomal genome sequence assembly and mating type (MAT) locus characterization of the leprose asexual lichenized fungus Lepraria neglecta (Nyl.) Erichsen.</title>
        <authorList>
            <person name="Allen J.L."/>
            <person name="Pfeffer B."/>
        </authorList>
    </citation>
    <scope>NUCLEOTIDE SEQUENCE</scope>
    <source>
        <strain evidence="2">Allen 5258</strain>
    </source>
</reference>
<evidence type="ECO:0000256" key="1">
    <source>
        <dbReference type="SAM" id="MobiDB-lite"/>
    </source>
</evidence>
<feature type="compositionally biased region" description="Acidic residues" evidence="1">
    <location>
        <begin position="109"/>
        <end position="119"/>
    </location>
</feature>
<keyword evidence="3" id="KW-1185">Reference proteome</keyword>
<gene>
    <name evidence="2" type="ORF">OEA41_002928</name>
</gene>
<evidence type="ECO:0000313" key="3">
    <source>
        <dbReference type="Proteomes" id="UP001276659"/>
    </source>
</evidence>
<sequence>MFRELIADELQDASGVGEIAQPHGAEGLDPTEVMSEELLETAVGWETPGQDVSSGIQFDSMFQPTSSSLTQPETEFSYSDDQDLPFDNLIQVDDGQRSHGSQDIRMDEDANTDIAEPEDIGMHNYSDRRQNENSHCNAGHHQAVTRKSSLEASGRPKGTHAAKLTRQSRNRNPMRAAQKWTGAIETKKQNITKAGSKSKTSSNRPLSEKETACLEVYMSQYRTRYEGLGLPCPGDFVDSEETKNRLASLRLDNHANVLRVFSFTIGSCESLVGLKEVLRAYRDPDIGRLQIAREVSNRKRLETIKNLGGKEAYLNFLKKCHIYRLFKDNIDPLYNSNDKFIVSTAKSVATRARGELGNPRNATESRVTKSMMKEVYPEVHSDSADYTKKYREITGLRRSGRRLDLLVSQFGRGILGLLPLAQDDSSPGLACKITDTMQVLSSPIFRLD</sequence>
<dbReference type="AlphaFoldDB" id="A0AAE0DIG1"/>
<name>A0AAE0DIG1_9LECA</name>
<comment type="caution">
    <text evidence="2">The sequence shown here is derived from an EMBL/GenBank/DDBJ whole genome shotgun (WGS) entry which is preliminary data.</text>
</comment>
<protein>
    <submittedName>
        <fullName evidence="2">Uncharacterized protein</fullName>
    </submittedName>
</protein>
<proteinExistence type="predicted"/>
<feature type="compositionally biased region" description="Polar residues" evidence="1">
    <location>
        <begin position="64"/>
        <end position="77"/>
    </location>
</feature>
<dbReference type="Proteomes" id="UP001276659">
    <property type="component" value="Unassembled WGS sequence"/>
</dbReference>
<feature type="compositionally biased region" description="Polar residues" evidence="1">
    <location>
        <begin position="189"/>
        <end position="205"/>
    </location>
</feature>
<accession>A0AAE0DIG1</accession>
<organism evidence="2 3">
    <name type="scientific">Lepraria neglecta</name>
    <dbReference type="NCBI Taxonomy" id="209136"/>
    <lineage>
        <taxon>Eukaryota</taxon>
        <taxon>Fungi</taxon>
        <taxon>Dikarya</taxon>
        <taxon>Ascomycota</taxon>
        <taxon>Pezizomycotina</taxon>
        <taxon>Lecanoromycetes</taxon>
        <taxon>OSLEUM clade</taxon>
        <taxon>Lecanoromycetidae</taxon>
        <taxon>Lecanorales</taxon>
        <taxon>Lecanorineae</taxon>
        <taxon>Stereocaulaceae</taxon>
        <taxon>Lepraria</taxon>
    </lineage>
</organism>
<feature type="compositionally biased region" description="Basic and acidic residues" evidence="1">
    <location>
        <begin position="94"/>
        <end position="108"/>
    </location>
</feature>
<evidence type="ECO:0000313" key="2">
    <source>
        <dbReference type="EMBL" id="KAK3170844.1"/>
    </source>
</evidence>
<feature type="region of interest" description="Disordered" evidence="1">
    <location>
        <begin position="64"/>
        <end position="208"/>
    </location>
</feature>
<dbReference type="EMBL" id="JASNWA010000008">
    <property type="protein sequence ID" value="KAK3170844.1"/>
    <property type="molecule type" value="Genomic_DNA"/>
</dbReference>